<organism evidence="4 5">
    <name type="scientific">Merluccius polli</name>
    <name type="common">Benguela hake</name>
    <name type="synonym">Merluccius cadenati</name>
    <dbReference type="NCBI Taxonomy" id="89951"/>
    <lineage>
        <taxon>Eukaryota</taxon>
        <taxon>Metazoa</taxon>
        <taxon>Chordata</taxon>
        <taxon>Craniata</taxon>
        <taxon>Vertebrata</taxon>
        <taxon>Euteleostomi</taxon>
        <taxon>Actinopterygii</taxon>
        <taxon>Neopterygii</taxon>
        <taxon>Teleostei</taxon>
        <taxon>Neoteleostei</taxon>
        <taxon>Acanthomorphata</taxon>
        <taxon>Zeiogadaria</taxon>
        <taxon>Gadariae</taxon>
        <taxon>Gadiformes</taxon>
        <taxon>Gadoidei</taxon>
        <taxon>Merlucciidae</taxon>
        <taxon>Merluccius</taxon>
    </lineage>
</organism>
<name>A0AA47MVE7_MERPO</name>
<dbReference type="PROSITE" id="PS50954">
    <property type="entry name" value="LEM"/>
    <property type="match status" value="1"/>
</dbReference>
<feature type="transmembrane region" description="Helical" evidence="2">
    <location>
        <begin position="109"/>
        <end position="130"/>
    </location>
</feature>
<accession>A0AA47MVE7</accession>
<sequence>MSRLSGKSDQEIRDLLDEYGINHGPVVDSTRALYEKKILEAMGRKEAKPSPDKTYYREEKEEVTYVSYRQPIRSEDRPYDTPSTYRTMSYSNATPVKSSVPVPEEKSRLIPLWVQFLVFLVVAVFLYFVFCNMESTHSEPFKGID</sequence>
<protein>
    <recommendedName>
        <fullName evidence="3">LEM domain-containing protein</fullName>
    </recommendedName>
</protein>
<dbReference type="AlphaFoldDB" id="A0AA47MVE7"/>
<dbReference type="InterPro" id="IPR051656">
    <property type="entry name" value="LEM_domain"/>
</dbReference>
<reference evidence="4" key="1">
    <citation type="journal article" date="2023" name="Front. Mar. Sci.">
        <title>A new Merluccius polli reference genome to investigate the effects of global change in West African waters.</title>
        <authorList>
            <person name="Mateo J.L."/>
            <person name="Blanco-Fernandez C."/>
            <person name="Garcia-Vazquez E."/>
            <person name="Machado-Schiaffino G."/>
        </authorList>
    </citation>
    <scope>NUCLEOTIDE SEQUENCE</scope>
    <source>
        <strain evidence="4">C29</strain>
        <tissue evidence="4">Fin</tissue>
    </source>
</reference>
<feature type="compositionally biased region" description="Polar residues" evidence="1">
    <location>
        <begin position="81"/>
        <end position="97"/>
    </location>
</feature>
<keyword evidence="2" id="KW-0472">Membrane</keyword>
<gene>
    <name evidence="4" type="ORF">N1851_013879</name>
</gene>
<evidence type="ECO:0000256" key="1">
    <source>
        <dbReference type="SAM" id="MobiDB-lite"/>
    </source>
</evidence>
<dbReference type="InterPro" id="IPR003887">
    <property type="entry name" value="LEM_dom"/>
</dbReference>
<keyword evidence="5" id="KW-1185">Reference proteome</keyword>
<dbReference type="PANTHER" id="PTHR12019:SF5">
    <property type="entry name" value="EMERIN (EMERY-DREIFUSS MUSCULAR DYSTROPHY)"/>
    <property type="match status" value="1"/>
</dbReference>
<comment type="caution">
    <text evidence="4">The sequence shown here is derived from an EMBL/GenBank/DDBJ whole genome shotgun (WGS) entry which is preliminary data.</text>
</comment>
<keyword evidence="2" id="KW-0812">Transmembrane</keyword>
<dbReference type="PANTHER" id="PTHR12019">
    <property type="entry name" value="LAMINA-ASSOCIATED POLYPEPTIDE THYMOPOIETIN"/>
    <property type="match status" value="1"/>
</dbReference>
<dbReference type="Gene3D" id="1.10.720.40">
    <property type="match status" value="1"/>
</dbReference>
<evidence type="ECO:0000256" key="2">
    <source>
        <dbReference type="SAM" id="Phobius"/>
    </source>
</evidence>
<dbReference type="EMBL" id="JAOPHQ010002559">
    <property type="protein sequence ID" value="KAK0146762.1"/>
    <property type="molecule type" value="Genomic_DNA"/>
</dbReference>
<dbReference type="Pfam" id="PF03020">
    <property type="entry name" value="LEM"/>
    <property type="match status" value="1"/>
</dbReference>
<dbReference type="FunFam" id="1.10.720.40:FF:000001">
    <property type="entry name" value="LEM domain containing 2, isoform CRA_a"/>
    <property type="match status" value="1"/>
</dbReference>
<evidence type="ECO:0000313" key="4">
    <source>
        <dbReference type="EMBL" id="KAK0146762.1"/>
    </source>
</evidence>
<keyword evidence="2" id="KW-1133">Transmembrane helix</keyword>
<dbReference type="Proteomes" id="UP001174136">
    <property type="component" value="Unassembled WGS sequence"/>
</dbReference>
<feature type="domain" description="LEM" evidence="3">
    <location>
        <begin position="1"/>
        <end position="45"/>
    </location>
</feature>
<evidence type="ECO:0000313" key="5">
    <source>
        <dbReference type="Proteomes" id="UP001174136"/>
    </source>
</evidence>
<feature type="region of interest" description="Disordered" evidence="1">
    <location>
        <begin position="74"/>
        <end position="99"/>
    </location>
</feature>
<proteinExistence type="predicted"/>
<dbReference type="SUPFAM" id="SSF63451">
    <property type="entry name" value="LEM domain"/>
    <property type="match status" value="1"/>
</dbReference>
<dbReference type="SMART" id="SM00540">
    <property type="entry name" value="LEM"/>
    <property type="match status" value="1"/>
</dbReference>
<dbReference type="InterPro" id="IPR011015">
    <property type="entry name" value="LEM/LEM-like_dom_sf"/>
</dbReference>
<evidence type="ECO:0000259" key="3">
    <source>
        <dbReference type="PROSITE" id="PS50954"/>
    </source>
</evidence>